<name>W1Y141_9ZZZZ</name>
<dbReference type="SUPFAM" id="SSF101960">
    <property type="entry name" value="Stabilizer of iron transporter SufD"/>
    <property type="match status" value="1"/>
</dbReference>
<dbReference type="AlphaFoldDB" id="W1Y141"/>
<proteinExistence type="inferred from homology"/>
<dbReference type="Pfam" id="PF01458">
    <property type="entry name" value="SUFBD_core"/>
    <property type="match status" value="1"/>
</dbReference>
<reference evidence="3" key="1">
    <citation type="submission" date="2013-12" db="EMBL/GenBank/DDBJ databases">
        <title>A Varibaculum cambriense genome reconstructed from a premature infant gut community with otherwise low bacterial novelty that shifts toward anaerobic metabolism during the third week of life.</title>
        <authorList>
            <person name="Brown C.T."/>
            <person name="Sharon I."/>
            <person name="Thomas B.C."/>
            <person name="Castelle C.J."/>
            <person name="Morowitz M.J."/>
            <person name="Banfield J.F."/>
        </authorList>
    </citation>
    <scope>NUCLEOTIDE SEQUENCE</scope>
</reference>
<dbReference type="InterPro" id="IPR055346">
    <property type="entry name" value="Fe-S_cluster_assembly_SufBD"/>
</dbReference>
<dbReference type="PANTHER" id="PTHR30508:SF1">
    <property type="entry name" value="UPF0051 PROTEIN ABCI8, CHLOROPLASTIC-RELATED"/>
    <property type="match status" value="1"/>
</dbReference>
<feature type="domain" description="SUF system FeS cluster assembly SufBD core" evidence="2">
    <location>
        <begin position="1"/>
        <end position="84"/>
    </location>
</feature>
<gene>
    <name evidence="3" type="ORF">Q604_UNBC10762G0001</name>
</gene>
<protein>
    <submittedName>
        <fullName evidence="3">FeS assembly protein SufB</fullName>
    </submittedName>
</protein>
<dbReference type="EMBL" id="AZMM01010762">
    <property type="protein sequence ID" value="ETJ34824.1"/>
    <property type="molecule type" value="Genomic_DNA"/>
</dbReference>
<evidence type="ECO:0000259" key="2">
    <source>
        <dbReference type="Pfam" id="PF01458"/>
    </source>
</evidence>
<dbReference type="InterPro" id="IPR037284">
    <property type="entry name" value="SUF_FeS_clus_asmbl_SufBD_sf"/>
</dbReference>
<dbReference type="InterPro" id="IPR000825">
    <property type="entry name" value="SUF_FeS_clus_asmbl_SufBD_core"/>
</dbReference>
<sequence length="84" mass="9103">EGCSAPKYDVSNLHAGAVELFVKDNATLRYSTIENWSKNMYNLNTKRCVVGKGGTIEWVSGSFGSKVSCLYPMSILNGEGAHAE</sequence>
<comment type="similarity">
    <text evidence="1">Belongs to the iron-sulfur cluster assembly SufBD family.</text>
</comment>
<comment type="caution">
    <text evidence="3">The sequence shown here is derived from an EMBL/GenBank/DDBJ whole genome shotgun (WGS) entry which is preliminary data.</text>
</comment>
<feature type="non-terminal residue" evidence="3">
    <location>
        <position position="1"/>
    </location>
</feature>
<dbReference type="PANTHER" id="PTHR30508">
    <property type="entry name" value="FES CLUSTER ASSEMBLY PROTEIN SUF"/>
    <property type="match status" value="1"/>
</dbReference>
<feature type="non-terminal residue" evidence="3">
    <location>
        <position position="84"/>
    </location>
</feature>
<accession>W1Y141</accession>
<evidence type="ECO:0000256" key="1">
    <source>
        <dbReference type="ARBA" id="ARBA00043967"/>
    </source>
</evidence>
<evidence type="ECO:0000313" key="3">
    <source>
        <dbReference type="EMBL" id="ETJ34824.1"/>
    </source>
</evidence>
<dbReference type="GO" id="GO:0016226">
    <property type="term" value="P:iron-sulfur cluster assembly"/>
    <property type="evidence" value="ECO:0007669"/>
    <property type="project" value="InterPro"/>
</dbReference>
<organism evidence="3">
    <name type="scientific">human gut metagenome</name>
    <dbReference type="NCBI Taxonomy" id="408170"/>
    <lineage>
        <taxon>unclassified sequences</taxon>
        <taxon>metagenomes</taxon>
        <taxon>organismal metagenomes</taxon>
    </lineage>
</organism>